<proteinExistence type="predicted"/>
<dbReference type="Proteomes" id="UP000218418">
    <property type="component" value="Chromosome"/>
</dbReference>
<keyword evidence="2" id="KW-0812">Transmembrane</keyword>
<dbReference type="Pfam" id="PF20538">
    <property type="entry name" value="DUF6753"/>
    <property type="match status" value="1"/>
</dbReference>
<evidence type="ECO:0000313" key="4">
    <source>
        <dbReference type="Proteomes" id="UP000218418"/>
    </source>
</evidence>
<reference evidence="3 4" key="1">
    <citation type="submission" date="2017-06" db="EMBL/GenBank/DDBJ databases">
        <title>Genome sequencing of cyanobaciteial culture collection at National Institute for Environmental Studies (NIES).</title>
        <authorList>
            <person name="Hirose Y."/>
            <person name="Shimura Y."/>
            <person name="Fujisawa T."/>
            <person name="Nakamura Y."/>
            <person name="Kawachi M."/>
        </authorList>
    </citation>
    <scope>NUCLEOTIDE SEQUENCE [LARGE SCALE GENOMIC DNA]</scope>
    <source>
        <strain evidence="3 4">NIES-267</strain>
    </source>
</reference>
<dbReference type="AlphaFoldDB" id="A0A1Z4LTT5"/>
<organism evidence="3 4">
    <name type="scientific">Calothrix parasitica NIES-267</name>
    <dbReference type="NCBI Taxonomy" id="1973488"/>
    <lineage>
        <taxon>Bacteria</taxon>
        <taxon>Bacillati</taxon>
        <taxon>Cyanobacteriota</taxon>
        <taxon>Cyanophyceae</taxon>
        <taxon>Nostocales</taxon>
        <taxon>Calotrichaceae</taxon>
        <taxon>Calothrix</taxon>
    </lineage>
</organism>
<evidence type="ECO:0000313" key="3">
    <source>
        <dbReference type="EMBL" id="BAY84468.1"/>
    </source>
</evidence>
<keyword evidence="2" id="KW-0472">Membrane</keyword>
<keyword evidence="4" id="KW-1185">Reference proteome</keyword>
<evidence type="ECO:0000256" key="1">
    <source>
        <dbReference type="SAM" id="MobiDB-lite"/>
    </source>
</evidence>
<accession>A0A1Z4LTT5</accession>
<sequence length="240" mass="26851">MSAADTDASKSNQEKPRTPDELLAEALKGKSEDFKQRVVDFAFRSGLSKDDPLFLVLVATGQLEVMLEDAPQTLQLLFETWNQDLAKNLETVEQVAVQRQKVAINRAAQALIHESLVREGRNIINSIYPAAIVFFLIFGSGFIGGVTIPPWIVGVLGKGYTLVKSNNLTWDELNAMKWAMSSEGRFAKNLINWNRDYLDNKECIKDAQKLGVTLSQYNRKARSGFCTIWVVPAGKRNFIP</sequence>
<feature type="transmembrane region" description="Helical" evidence="2">
    <location>
        <begin position="127"/>
        <end position="152"/>
    </location>
</feature>
<name>A0A1Z4LTT5_9CYAN</name>
<feature type="region of interest" description="Disordered" evidence="1">
    <location>
        <begin position="1"/>
        <end position="20"/>
    </location>
</feature>
<dbReference type="EMBL" id="AP018227">
    <property type="protein sequence ID" value="BAY84468.1"/>
    <property type="molecule type" value="Genomic_DNA"/>
</dbReference>
<evidence type="ECO:0000256" key="2">
    <source>
        <dbReference type="SAM" id="Phobius"/>
    </source>
</evidence>
<dbReference type="OrthoDB" id="462431at2"/>
<dbReference type="InterPro" id="IPR046641">
    <property type="entry name" value="DUF6753"/>
</dbReference>
<gene>
    <name evidence="3" type="ORF">NIES267_39640</name>
</gene>
<keyword evidence="2" id="KW-1133">Transmembrane helix</keyword>
<protein>
    <submittedName>
        <fullName evidence="3">Uncharacterized protein</fullName>
    </submittedName>
</protein>